<dbReference type="GO" id="GO:0046654">
    <property type="term" value="P:tetrahydrofolate biosynthetic process"/>
    <property type="evidence" value="ECO:0007669"/>
    <property type="project" value="UniProtKB-UniPathway"/>
</dbReference>
<dbReference type="GO" id="GO:0046656">
    <property type="term" value="P:folic acid biosynthetic process"/>
    <property type="evidence" value="ECO:0007669"/>
    <property type="project" value="UniProtKB-KW"/>
</dbReference>
<keyword evidence="8" id="KW-0289">Folate biosynthesis</keyword>
<dbReference type="GO" id="GO:0003848">
    <property type="term" value="F:2-amino-4-hydroxy-6-hydroxymethyldihydropteridine diphosphokinase activity"/>
    <property type="evidence" value="ECO:0007669"/>
    <property type="project" value="UniProtKB-EC"/>
</dbReference>
<keyword evidence="7" id="KW-0067">ATP-binding</keyword>
<keyword evidence="6 11" id="KW-0418">Kinase</keyword>
<dbReference type="PATRIC" id="fig|61435.5.peg.1192"/>
<dbReference type="InterPro" id="IPR035907">
    <property type="entry name" value="Hppk_sf"/>
</dbReference>
<dbReference type="AlphaFoldDB" id="A0A0V8LXW4"/>
<gene>
    <name evidence="11" type="ORF">DA01_06050</name>
</gene>
<evidence type="ECO:0000256" key="3">
    <source>
        <dbReference type="ARBA" id="ARBA00013253"/>
    </source>
</evidence>
<dbReference type="Gene3D" id="3.30.70.560">
    <property type="entry name" value="7,8-Dihydro-6-hydroxymethylpterin-pyrophosphokinase HPPK"/>
    <property type="match status" value="1"/>
</dbReference>
<reference evidence="11 12" key="1">
    <citation type="journal article" date="2015" name="Sci. Rep.">
        <title>A comparative genomics and reductive dehalogenase gene transcription study of two chloroethene-respiring bacteria, Dehalococcoides mccartyi strains MB and 11a.</title>
        <authorList>
            <person name="Low A."/>
            <person name="Shen Z."/>
            <person name="Cheng D."/>
            <person name="Rogers M.J."/>
            <person name="Lee P.K."/>
            <person name="He J."/>
        </authorList>
    </citation>
    <scope>NUCLEOTIDE SEQUENCE [LARGE SCALE GENOMIC DNA]</scope>
    <source>
        <strain evidence="11 12">MB</strain>
    </source>
</reference>
<dbReference type="SUPFAM" id="SSF55083">
    <property type="entry name" value="6-hydroxymethyl-7,8-dihydropterin pyrophosphokinase, HPPK"/>
    <property type="match status" value="1"/>
</dbReference>
<comment type="catalytic activity">
    <reaction evidence="1">
        <text>6-hydroxymethyl-7,8-dihydropterin + ATP = (7,8-dihydropterin-6-yl)methyl diphosphate + AMP + H(+)</text>
        <dbReference type="Rhea" id="RHEA:11412"/>
        <dbReference type="ChEBI" id="CHEBI:15378"/>
        <dbReference type="ChEBI" id="CHEBI:30616"/>
        <dbReference type="ChEBI" id="CHEBI:44841"/>
        <dbReference type="ChEBI" id="CHEBI:72950"/>
        <dbReference type="ChEBI" id="CHEBI:456215"/>
        <dbReference type="EC" id="2.7.6.3"/>
    </reaction>
</comment>
<dbReference type="Proteomes" id="UP000053577">
    <property type="component" value="Unassembled WGS sequence"/>
</dbReference>
<protein>
    <recommendedName>
        <fullName evidence="3">2-amino-4-hydroxy-6-hydroxymethyldihydropteridine diphosphokinase</fullName>
        <ecNumber evidence="3">2.7.6.3</ecNumber>
    </recommendedName>
</protein>
<sequence length="176" mass="19537">MEIIYLGLGSNMGSREQNLKDAQSRLSEKISISGLSTIYETKPLNCPAQPDFLNMVLEARTGLSPQDLLAFTQKVEQDMGRSPSSHNQPRIIDIDILLYGQKRLNTPALTIPHPGLTERAFVMLPLVELAADFIYPGSRLSLSELLEELPPGQSIRPFSRLPQSGEDTAEDDEEDE</sequence>
<dbReference type="Pfam" id="PF01288">
    <property type="entry name" value="HPPK"/>
    <property type="match status" value="1"/>
</dbReference>
<dbReference type="GO" id="GO:0005524">
    <property type="term" value="F:ATP binding"/>
    <property type="evidence" value="ECO:0007669"/>
    <property type="project" value="UniProtKB-KW"/>
</dbReference>
<evidence type="ECO:0000256" key="2">
    <source>
        <dbReference type="ARBA" id="ARBA00005051"/>
    </source>
</evidence>
<evidence type="ECO:0000256" key="1">
    <source>
        <dbReference type="ARBA" id="ARBA00000198"/>
    </source>
</evidence>
<dbReference type="RefSeq" id="WP_058292875.1">
    <property type="nucleotide sequence ID" value="NZ_JGYD01000027.1"/>
</dbReference>
<comment type="caution">
    <text evidence="11">The sequence shown here is derived from an EMBL/GenBank/DDBJ whole genome shotgun (WGS) entry which is preliminary data.</text>
</comment>
<organism evidence="11 12">
    <name type="scientific">Dehalococcoides mccartyi</name>
    <dbReference type="NCBI Taxonomy" id="61435"/>
    <lineage>
        <taxon>Bacteria</taxon>
        <taxon>Bacillati</taxon>
        <taxon>Chloroflexota</taxon>
        <taxon>Dehalococcoidia</taxon>
        <taxon>Dehalococcoidales</taxon>
        <taxon>Dehalococcoidaceae</taxon>
        <taxon>Dehalococcoides</taxon>
    </lineage>
</organism>
<comment type="pathway">
    <text evidence="2">Cofactor biosynthesis; tetrahydrofolate biosynthesis; 2-amino-4-hydroxy-6-hydroxymethyl-7,8-dihydropteridine diphosphate from 7,8-dihydroneopterin triphosphate: step 4/4.</text>
</comment>
<dbReference type="GO" id="GO:0016301">
    <property type="term" value="F:kinase activity"/>
    <property type="evidence" value="ECO:0007669"/>
    <property type="project" value="UniProtKB-KW"/>
</dbReference>
<evidence type="ECO:0000256" key="4">
    <source>
        <dbReference type="ARBA" id="ARBA00022679"/>
    </source>
</evidence>
<dbReference type="PANTHER" id="PTHR43071">
    <property type="entry name" value="2-AMINO-4-HYDROXY-6-HYDROXYMETHYLDIHYDROPTERIDINE PYROPHOSPHOKINASE"/>
    <property type="match status" value="1"/>
</dbReference>
<evidence type="ECO:0000259" key="10">
    <source>
        <dbReference type="Pfam" id="PF01288"/>
    </source>
</evidence>
<keyword evidence="4" id="KW-0808">Transferase</keyword>
<feature type="region of interest" description="Disordered" evidence="9">
    <location>
        <begin position="152"/>
        <end position="176"/>
    </location>
</feature>
<proteinExistence type="predicted"/>
<feature type="compositionally biased region" description="Acidic residues" evidence="9">
    <location>
        <begin position="167"/>
        <end position="176"/>
    </location>
</feature>
<dbReference type="InterPro" id="IPR000550">
    <property type="entry name" value="Hppk"/>
</dbReference>
<dbReference type="PANTHER" id="PTHR43071:SF1">
    <property type="entry name" value="2-AMINO-4-HYDROXY-6-HYDROXYMETHYLDIHYDROPTERIDINE PYROPHOSPHOKINASE"/>
    <property type="match status" value="1"/>
</dbReference>
<dbReference type="EMBL" id="JGYD01000027">
    <property type="protein sequence ID" value="KSV16233.1"/>
    <property type="molecule type" value="Genomic_DNA"/>
</dbReference>
<evidence type="ECO:0000313" key="12">
    <source>
        <dbReference type="Proteomes" id="UP000053577"/>
    </source>
</evidence>
<evidence type="ECO:0000256" key="5">
    <source>
        <dbReference type="ARBA" id="ARBA00022741"/>
    </source>
</evidence>
<accession>A0A0V8LXW4</accession>
<feature type="domain" description="7,8-dihydro-6-hydroxymethylpterin-pyrophosphokinase" evidence="10">
    <location>
        <begin position="5"/>
        <end position="130"/>
    </location>
</feature>
<evidence type="ECO:0000256" key="9">
    <source>
        <dbReference type="SAM" id="MobiDB-lite"/>
    </source>
</evidence>
<evidence type="ECO:0000256" key="8">
    <source>
        <dbReference type="ARBA" id="ARBA00022909"/>
    </source>
</evidence>
<dbReference type="UniPathway" id="UPA00077">
    <property type="reaction ID" value="UER00155"/>
</dbReference>
<evidence type="ECO:0000313" key="11">
    <source>
        <dbReference type="EMBL" id="KSV16233.1"/>
    </source>
</evidence>
<dbReference type="OrthoDB" id="9808041at2"/>
<dbReference type="NCBIfam" id="TIGR01498">
    <property type="entry name" value="folK"/>
    <property type="match status" value="1"/>
</dbReference>
<keyword evidence="5" id="KW-0547">Nucleotide-binding</keyword>
<evidence type="ECO:0000256" key="6">
    <source>
        <dbReference type="ARBA" id="ARBA00022777"/>
    </source>
</evidence>
<name>A0A0V8LXW4_9CHLR</name>
<evidence type="ECO:0000256" key="7">
    <source>
        <dbReference type="ARBA" id="ARBA00022840"/>
    </source>
</evidence>
<dbReference type="EC" id="2.7.6.3" evidence="3"/>
<dbReference type="CDD" id="cd00483">
    <property type="entry name" value="HPPK"/>
    <property type="match status" value="1"/>
</dbReference>